<organism evidence="1 2">
    <name type="scientific">Penicillium subrubescens</name>
    <dbReference type="NCBI Taxonomy" id="1316194"/>
    <lineage>
        <taxon>Eukaryota</taxon>
        <taxon>Fungi</taxon>
        <taxon>Dikarya</taxon>
        <taxon>Ascomycota</taxon>
        <taxon>Pezizomycotina</taxon>
        <taxon>Eurotiomycetes</taxon>
        <taxon>Eurotiomycetidae</taxon>
        <taxon>Eurotiales</taxon>
        <taxon>Aspergillaceae</taxon>
        <taxon>Penicillium</taxon>
    </lineage>
</organism>
<keyword evidence="2" id="KW-1185">Reference proteome</keyword>
<dbReference type="EMBL" id="MNBE01000639">
    <property type="protein sequence ID" value="OKP01446.1"/>
    <property type="molecule type" value="Genomic_DNA"/>
</dbReference>
<gene>
    <name evidence="1" type="ORF">PENSUB_7436</name>
</gene>
<protein>
    <submittedName>
        <fullName evidence="1">Uncharacterized protein</fullName>
    </submittedName>
</protein>
<evidence type="ECO:0000313" key="1">
    <source>
        <dbReference type="EMBL" id="OKP01446.1"/>
    </source>
</evidence>
<proteinExistence type="predicted"/>
<reference evidence="1 2" key="1">
    <citation type="submission" date="2016-10" db="EMBL/GenBank/DDBJ databases">
        <title>Genome sequence of the ascomycete fungus Penicillium subrubescens.</title>
        <authorList>
            <person name="De Vries R.P."/>
            <person name="Peng M."/>
            <person name="Dilokpimol A."/>
            <person name="Hilden K."/>
            <person name="Makela M.R."/>
            <person name="Grigoriev I."/>
            <person name="Riley R."/>
            <person name="Granchi Z."/>
        </authorList>
    </citation>
    <scope>NUCLEOTIDE SEQUENCE [LARGE SCALE GENOMIC DNA]</scope>
    <source>
        <strain evidence="1 2">CBS 132785</strain>
    </source>
</reference>
<dbReference type="AlphaFoldDB" id="A0A1Q5TMJ7"/>
<dbReference type="Proteomes" id="UP000186955">
    <property type="component" value="Unassembled WGS sequence"/>
</dbReference>
<name>A0A1Q5TMJ7_9EURO</name>
<sequence>MLTGDLNAFRSLLQKTISFRDQGAIFDLEQRAASLFPDQLIRPPITLPQTSISHGSRISLAIA</sequence>
<evidence type="ECO:0000313" key="2">
    <source>
        <dbReference type="Proteomes" id="UP000186955"/>
    </source>
</evidence>
<comment type="caution">
    <text evidence="1">The sequence shown here is derived from an EMBL/GenBank/DDBJ whole genome shotgun (WGS) entry which is preliminary data.</text>
</comment>
<accession>A0A1Q5TMJ7</accession>